<name>A0A1D1VE37_RAMVA</name>
<accession>A0A1D1VE37</accession>
<dbReference type="SUPFAM" id="SSF54160">
    <property type="entry name" value="Chromo domain-like"/>
    <property type="match status" value="2"/>
</dbReference>
<dbReference type="AlphaFoldDB" id="A0A1D1VE37"/>
<dbReference type="Pfam" id="PF00385">
    <property type="entry name" value="Chromo"/>
    <property type="match status" value="2"/>
</dbReference>
<keyword evidence="2" id="KW-0539">Nucleus</keyword>
<dbReference type="OrthoDB" id="1430630at2759"/>
<dbReference type="InterPro" id="IPR023779">
    <property type="entry name" value="Chromodomain_CS"/>
</dbReference>
<dbReference type="Proteomes" id="UP000186922">
    <property type="component" value="Unassembled WGS sequence"/>
</dbReference>
<evidence type="ECO:0000256" key="2">
    <source>
        <dbReference type="ARBA" id="ARBA00023242"/>
    </source>
</evidence>
<feature type="compositionally biased region" description="Acidic residues" evidence="3">
    <location>
        <begin position="103"/>
        <end position="116"/>
    </location>
</feature>
<sequence>MDPGDVPDTPVAEAVLGNNGMKAPYREFLIKWVGKPESEATWEQEAHVQHMDVVIAYLNGGRKRGRPKNPPSDASLGSAAGSGGSTTASGKKRGRPKKKARVEEEEEAEAEDAGEADEEYVISQVLQIRGKPPNLEFLIRWEGYGPEHDSWEPESGIGHLEIIKDARAWYTVMEQKQKVVAKGGSALRKPLKPPKAEAVARLRAAIQSLTKSQISSAPGDFVPVRLEVDDDTDVAELIGAFFGTVADQKARQAAMHIKPKTIAPKIITSTVKSQKVLLQQQQQKPKVALLTYPVREKSLTEKLAEIKKAASTDTAPSTSVDGEVNAAASASGTVTILDRVPTDTTEASATETSVVEPTTTDETMPEERGGNEEVPQSAREQSPELGVAANTNVAQVPVETPQFDNDQSAE</sequence>
<reference evidence="5 6" key="1">
    <citation type="journal article" date="2016" name="Nat. Commun.">
        <title>Extremotolerant tardigrade genome and improved radiotolerance of human cultured cells by tardigrade-unique protein.</title>
        <authorList>
            <person name="Hashimoto T."/>
            <person name="Horikawa D.D."/>
            <person name="Saito Y."/>
            <person name="Kuwahara H."/>
            <person name="Kozuka-Hata H."/>
            <person name="Shin-I T."/>
            <person name="Minakuchi Y."/>
            <person name="Ohishi K."/>
            <person name="Motoyama A."/>
            <person name="Aizu T."/>
            <person name="Enomoto A."/>
            <person name="Kondo K."/>
            <person name="Tanaka S."/>
            <person name="Hara Y."/>
            <person name="Koshikawa S."/>
            <person name="Sagara H."/>
            <person name="Miura T."/>
            <person name="Yokobori S."/>
            <person name="Miyagawa K."/>
            <person name="Suzuki Y."/>
            <person name="Kubo T."/>
            <person name="Oyama M."/>
            <person name="Kohara Y."/>
            <person name="Fujiyama A."/>
            <person name="Arakawa K."/>
            <person name="Katayama T."/>
            <person name="Toyoda A."/>
            <person name="Kunieda T."/>
        </authorList>
    </citation>
    <scope>NUCLEOTIDE SEQUENCE [LARGE SCALE GENOMIC DNA]</scope>
    <source>
        <strain evidence="5 6">YOKOZUNA-1</strain>
    </source>
</reference>
<keyword evidence="6" id="KW-1185">Reference proteome</keyword>
<feature type="region of interest" description="Disordered" evidence="3">
    <location>
        <begin position="61"/>
        <end position="116"/>
    </location>
</feature>
<protein>
    <recommendedName>
        <fullName evidence="4">Chromo domain-containing protein</fullName>
    </recommendedName>
</protein>
<dbReference type="PROSITE" id="PS00598">
    <property type="entry name" value="CHROMO_1"/>
    <property type="match status" value="1"/>
</dbReference>
<evidence type="ECO:0000313" key="5">
    <source>
        <dbReference type="EMBL" id="GAU99901.1"/>
    </source>
</evidence>
<evidence type="ECO:0000259" key="4">
    <source>
        <dbReference type="PROSITE" id="PS50013"/>
    </source>
</evidence>
<dbReference type="GO" id="GO:0005634">
    <property type="term" value="C:nucleus"/>
    <property type="evidence" value="ECO:0007669"/>
    <property type="project" value="UniProtKB-SubCell"/>
</dbReference>
<dbReference type="STRING" id="947166.A0A1D1VE37"/>
<feature type="compositionally biased region" description="Polar residues" evidence="3">
    <location>
        <begin position="311"/>
        <end position="320"/>
    </location>
</feature>
<dbReference type="PANTHER" id="PTHR22812">
    <property type="entry name" value="CHROMOBOX PROTEIN"/>
    <property type="match status" value="1"/>
</dbReference>
<comment type="caution">
    <text evidence="5">The sequence shown here is derived from an EMBL/GenBank/DDBJ whole genome shotgun (WGS) entry which is preliminary data.</text>
</comment>
<feature type="domain" description="Chromo" evidence="4">
    <location>
        <begin position="10"/>
        <end position="69"/>
    </location>
</feature>
<dbReference type="InterPro" id="IPR016197">
    <property type="entry name" value="Chromo-like_dom_sf"/>
</dbReference>
<dbReference type="SMART" id="SM00298">
    <property type="entry name" value="CHROMO"/>
    <property type="match status" value="2"/>
</dbReference>
<dbReference type="InterPro" id="IPR000953">
    <property type="entry name" value="Chromo/chromo_shadow_dom"/>
</dbReference>
<evidence type="ECO:0000256" key="3">
    <source>
        <dbReference type="SAM" id="MobiDB-lite"/>
    </source>
</evidence>
<feature type="compositionally biased region" description="Low complexity" evidence="3">
    <location>
        <begin position="344"/>
        <end position="362"/>
    </location>
</feature>
<gene>
    <name evidence="5" type="primary">RvY_10836</name>
    <name evidence="5" type="synonym">RvY_10836.1</name>
    <name evidence="5" type="ORF">RvY_10836-1</name>
</gene>
<feature type="compositionally biased region" description="Low complexity" evidence="3">
    <location>
        <begin position="74"/>
        <end position="89"/>
    </location>
</feature>
<evidence type="ECO:0000313" key="6">
    <source>
        <dbReference type="Proteomes" id="UP000186922"/>
    </source>
</evidence>
<dbReference type="CDD" id="cd00024">
    <property type="entry name" value="CD_CSD"/>
    <property type="match status" value="1"/>
</dbReference>
<feature type="region of interest" description="Disordered" evidence="3">
    <location>
        <begin position="308"/>
        <end position="410"/>
    </location>
</feature>
<dbReference type="InterPro" id="IPR051219">
    <property type="entry name" value="Heterochromatin_chromo-domain"/>
</dbReference>
<evidence type="ECO:0000256" key="1">
    <source>
        <dbReference type="ARBA" id="ARBA00004123"/>
    </source>
</evidence>
<proteinExistence type="predicted"/>
<dbReference type="PROSITE" id="PS50013">
    <property type="entry name" value="CHROMO_2"/>
    <property type="match status" value="2"/>
</dbReference>
<feature type="compositionally biased region" description="Basic residues" evidence="3">
    <location>
        <begin position="90"/>
        <end position="100"/>
    </location>
</feature>
<dbReference type="InterPro" id="IPR023780">
    <property type="entry name" value="Chromo_domain"/>
</dbReference>
<comment type="subcellular location">
    <subcellularLocation>
        <location evidence="1">Nucleus</location>
    </subcellularLocation>
</comment>
<feature type="domain" description="Chromo" evidence="4">
    <location>
        <begin position="120"/>
        <end position="178"/>
    </location>
</feature>
<organism evidence="5 6">
    <name type="scientific">Ramazzottius varieornatus</name>
    <name type="common">Water bear</name>
    <name type="synonym">Tardigrade</name>
    <dbReference type="NCBI Taxonomy" id="947166"/>
    <lineage>
        <taxon>Eukaryota</taxon>
        <taxon>Metazoa</taxon>
        <taxon>Ecdysozoa</taxon>
        <taxon>Tardigrada</taxon>
        <taxon>Eutardigrada</taxon>
        <taxon>Parachela</taxon>
        <taxon>Hypsibioidea</taxon>
        <taxon>Ramazzottiidae</taxon>
        <taxon>Ramazzottius</taxon>
    </lineage>
</organism>
<dbReference type="Gene3D" id="2.40.50.40">
    <property type="match status" value="2"/>
</dbReference>
<dbReference type="EMBL" id="BDGG01000005">
    <property type="protein sequence ID" value="GAU99901.1"/>
    <property type="molecule type" value="Genomic_DNA"/>
</dbReference>